<evidence type="ECO:0000256" key="3">
    <source>
        <dbReference type="ARBA" id="ARBA00023004"/>
    </source>
</evidence>
<comment type="cofactor">
    <cofactor evidence="6">
        <name>[2Fe-2S] cluster</name>
        <dbReference type="ChEBI" id="CHEBI:190135"/>
    </cofactor>
</comment>
<evidence type="ECO:0000256" key="5">
    <source>
        <dbReference type="ARBA" id="ARBA00023157"/>
    </source>
</evidence>
<evidence type="ECO:0000256" key="6">
    <source>
        <dbReference type="ARBA" id="ARBA00034078"/>
    </source>
</evidence>
<gene>
    <name evidence="8" type="ORF">ACFFLM_13790</name>
</gene>
<keyword evidence="1" id="KW-0001">2Fe-2S</keyword>
<dbReference type="SUPFAM" id="SSF50022">
    <property type="entry name" value="ISP domain"/>
    <property type="match status" value="1"/>
</dbReference>
<name>A0ABV6B2F9_9DEIO</name>
<accession>A0ABV6B2F9</accession>
<dbReference type="RefSeq" id="WP_380011073.1">
    <property type="nucleotide sequence ID" value="NZ_JBHLYR010000044.1"/>
</dbReference>
<evidence type="ECO:0000313" key="8">
    <source>
        <dbReference type="EMBL" id="MFB9993041.1"/>
    </source>
</evidence>
<keyword evidence="2" id="KW-0479">Metal-binding</keyword>
<dbReference type="PRINTS" id="PR00162">
    <property type="entry name" value="RIESKE"/>
</dbReference>
<protein>
    <submittedName>
        <fullName evidence="8">Ubiquinol-cytochrome c reductase iron-sulfur subunit</fullName>
    </submittedName>
</protein>
<evidence type="ECO:0000256" key="1">
    <source>
        <dbReference type="ARBA" id="ARBA00022714"/>
    </source>
</evidence>
<reference evidence="8 9" key="1">
    <citation type="submission" date="2024-09" db="EMBL/GenBank/DDBJ databases">
        <authorList>
            <person name="Sun Q."/>
            <person name="Mori K."/>
        </authorList>
    </citation>
    <scope>NUCLEOTIDE SEQUENCE [LARGE SCALE GENOMIC DNA]</scope>
    <source>
        <strain evidence="8 9">JCM 13503</strain>
    </source>
</reference>
<dbReference type="Gene3D" id="2.102.10.10">
    <property type="entry name" value="Rieske [2Fe-2S] iron-sulphur domain"/>
    <property type="match status" value="1"/>
</dbReference>
<keyword evidence="4" id="KW-0411">Iron-sulfur</keyword>
<comment type="caution">
    <text evidence="8">The sequence shown here is derived from an EMBL/GenBank/DDBJ whole genome shotgun (WGS) entry which is preliminary data.</text>
</comment>
<dbReference type="EMBL" id="JBHLYR010000044">
    <property type="protein sequence ID" value="MFB9993041.1"/>
    <property type="molecule type" value="Genomic_DNA"/>
</dbReference>
<organism evidence="8 9">
    <name type="scientific">Deinococcus oregonensis</name>
    <dbReference type="NCBI Taxonomy" id="1805970"/>
    <lineage>
        <taxon>Bacteria</taxon>
        <taxon>Thermotogati</taxon>
        <taxon>Deinococcota</taxon>
        <taxon>Deinococci</taxon>
        <taxon>Deinococcales</taxon>
        <taxon>Deinococcaceae</taxon>
        <taxon>Deinococcus</taxon>
    </lineage>
</organism>
<dbReference type="InterPro" id="IPR036922">
    <property type="entry name" value="Rieske_2Fe-2S_sf"/>
</dbReference>
<dbReference type="InterPro" id="IPR014349">
    <property type="entry name" value="Rieske_Fe-S_prot"/>
</dbReference>
<keyword evidence="5" id="KW-1015">Disulfide bond</keyword>
<dbReference type="Pfam" id="PF00355">
    <property type="entry name" value="Rieske"/>
    <property type="match status" value="1"/>
</dbReference>
<dbReference type="InterPro" id="IPR017941">
    <property type="entry name" value="Rieske_2Fe-2S"/>
</dbReference>
<proteinExistence type="predicted"/>
<evidence type="ECO:0000259" key="7">
    <source>
        <dbReference type="PROSITE" id="PS51296"/>
    </source>
</evidence>
<dbReference type="CDD" id="cd03467">
    <property type="entry name" value="Rieske"/>
    <property type="match status" value="1"/>
</dbReference>
<evidence type="ECO:0000256" key="2">
    <source>
        <dbReference type="ARBA" id="ARBA00022723"/>
    </source>
</evidence>
<keyword evidence="3" id="KW-0408">Iron</keyword>
<dbReference type="InterPro" id="IPR005805">
    <property type="entry name" value="Rieske_Fe-S_prot_C"/>
</dbReference>
<dbReference type="Proteomes" id="UP001589733">
    <property type="component" value="Unassembled WGS sequence"/>
</dbReference>
<feature type="domain" description="Rieske" evidence="7">
    <location>
        <begin position="68"/>
        <end position="161"/>
    </location>
</feature>
<keyword evidence="9" id="KW-1185">Reference proteome</keyword>
<dbReference type="PROSITE" id="PS51296">
    <property type="entry name" value="RIESKE"/>
    <property type="match status" value="1"/>
</dbReference>
<dbReference type="PANTHER" id="PTHR10134">
    <property type="entry name" value="CYTOCHROME B-C1 COMPLEX SUBUNIT RIESKE, MITOCHONDRIAL"/>
    <property type="match status" value="1"/>
</dbReference>
<evidence type="ECO:0000313" key="9">
    <source>
        <dbReference type="Proteomes" id="UP001589733"/>
    </source>
</evidence>
<sequence length="162" mass="16198">MTQTDQLNPAPLDQNAAARRTTVKLVGGAVLLTGCAPMMQPMMKADMPAAAPPASTAAATLAAFPAVGSTVFLQQAGKGVVIARIEAAQAGAATSGDLHLIALSDRCTHLGCGVQAAASGSGYSCPCHGSAFTLTGDVVNGPAARPLDRLAIRIEGQNVFVG</sequence>
<evidence type="ECO:0000256" key="4">
    <source>
        <dbReference type="ARBA" id="ARBA00023014"/>
    </source>
</evidence>